<dbReference type="Gene3D" id="1.10.10.10">
    <property type="entry name" value="Winged helix-like DNA-binding domain superfamily/Winged helix DNA-binding domain"/>
    <property type="match status" value="1"/>
</dbReference>
<reference evidence="5 8" key="2">
    <citation type="submission" date="2017-12" db="EMBL/GenBank/DDBJ databases">
        <title>Phylogenetic diversity of female urinary microbiome.</title>
        <authorList>
            <person name="Thomas-White K."/>
            <person name="Wolfe A.J."/>
        </authorList>
    </citation>
    <scope>NUCLEOTIDE SEQUENCE [LARGE SCALE GENOMIC DNA]</scope>
    <source>
        <strain evidence="5 8">UMB0085</strain>
    </source>
</reference>
<dbReference type="SUPFAM" id="SSF46785">
    <property type="entry name" value="Winged helix' DNA-binding domain"/>
    <property type="match status" value="1"/>
</dbReference>
<dbReference type="Pfam" id="PF00392">
    <property type="entry name" value="GntR"/>
    <property type="match status" value="1"/>
</dbReference>
<dbReference type="InterPro" id="IPR000524">
    <property type="entry name" value="Tscrpt_reg_HTH_GntR"/>
</dbReference>
<dbReference type="InterPro" id="IPR008920">
    <property type="entry name" value="TF_FadR/GntR_C"/>
</dbReference>
<dbReference type="Gene3D" id="1.20.120.530">
    <property type="entry name" value="GntR ligand-binding domain-like"/>
    <property type="match status" value="1"/>
</dbReference>
<feature type="domain" description="HTH gntR-type" evidence="4">
    <location>
        <begin position="10"/>
        <end position="78"/>
    </location>
</feature>
<evidence type="ECO:0000256" key="3">
    <source>
        <dbReference type="ARBA" id="ARBA00023163"/>
    </source>
</evidence>
<dbReference type="GO" id="GO:0003700">
    <property type="term" value="F:DNA-binding transcription factor activity"/>
    <property type="evidence" value="ECO:0007669"/>
    <property type="project" value="InterPro"/>
</dbReference>
<dbReference type="GO" id="GO:0003677">
    <property type="term" value="F:DNA binding"/>
    <property type="evidence" value="ECO:0007669"/>
    <property type="project" value="UniProtKB-KW"/>
</dbReference>
<proteinExistence type="predicted"/>
<dbReference type="InterPro" id="IPR036390">
    <property type="entry name" value="WH_DNA-bd_sf"/>
</dbReference>
<dbReference type="Proteomes" id="UP000295195">
    <property type="component" value="Unassembled WGS sequence"/>
</dbReference>
<accession>A0A135ZFG9</accession>
<dbReference type="PANTHER" id="PTHR43537">
    <property type="entry name" value="TRANSCRIPTIONAL REGULATOR, GNTR FAMILY"/>
    <property type="match status" value="1"/>
</dbReference>
<dbReference type="PROSITE" id="PS50949">
    <property type="entry name" value="HTH_GNTR"/>
    <property type="match status" value="1"/>
</dbReference>
<evidence type="ECO:0000259" key="4">
    <source>
        <dbReference type="PROSITE" id="PS50949"/>
    </source>
</evidence>
<evidence type="ECO:0000256" key="1">
    <source>
        <dbReference type="ARBA" id="ARBA00023015"/>
    </source>
</evidence>
<reference evidence="7 10" key="1">
    <citation type="submission" date="2017-06" db="EMBL/GenBank/DDBJ databases">
        <authorList>
            <person name="Swanenburg J."/>
            <person name="Kort R."/>
        </authorList>
    </citation>
    <scope>NUCLEOTIDE SEQUENCE [LARGE SCALE GENOMIC DNA]</scope>
    <source>
        <strain evidence="7 10">RL05</strain>
    </source>
</reference>
<dbReference type="AlphaFoldDB" id="A0A135ZFG9"/>
<dbReference type="EMBL" id="NKLP01000063">
    <property type="protein sequence ID" value="TDN32662.1"/>
    <property type="molecule type" value="Genomic_DNA"/>
</dbReference>
<dbReference type="PANTHER" id="PTHR43537:SF5">
    <property type="entry name" value="UXU OPERON TRANSCRIPTIONAL REGULATOR"/>
    <property type="match status" value="1"/>
</dbReference>
<evidence type="ECO:0000313" key="5">
    <source>
        <dbReference type="EMBL" id="PLT10915.1"/>
    </source>
</evidence>
<evidence type="ECO:0000313" key="7">
    <source>
        <dbReference type="EMBL" id="TDN32662.1"/>
    </source>
</evidence>
<evidence type="ECO:0000256" key="2">
    <source>
        <dbReference type="ARBA" id="ARBA00023125"/>
    </source>
</evidence>
<evidence type="ECO:0000313" key="9">
    <source>
        <dbReference type="Proteomes" id="UP000289808"/>
    </source>
</evidence>
<dbReference type="InterPro" id="IPR028374">
    <property type="entry name" value="FadR_C"/>
</dbReference>
<reference evidence="6 9" key="3">
    <citation type="submission" date="2019-01" db="EMBL/GenBank/DDBJ databases">
        <title>The genome sequence of Lactobacillus crispatus L49.</title>
        <authorList>
            <person name="Zhong J."/>
            <person name="Zhang J."/>
        </authorList>
    </citation>
    <scope>NUCLEOTIDE SEQUENCE [LARGE SCALE GENOMIC DNA]</scope>
    <source>
        <strain evidence="6 9">L49</strain>
    </source>
</reference>
<dbReference type="EMBL" id="SCLX01000054">
    <property type="protein sequence ID" value="RXF57145.1"/>
    <property type="molecule type" value="Genomic_DNA"/>
</dbReference>
<dbReference type="SMART" id="SM00345">
    <property type="entry name" value="HTH_GNTR"/>
    <property type="match status" value="1"/>
</dbReference>
<dbReference type="RefSeq" id="WP_005721294.1">
    <property type="nucleotide sequence ID" value="NZ_CAZZQD010000001.1"/>
</dbReference>
<evidence type="ECO:0000313" key="6">
    <source>
        <dbReference type="EMBL" id="RXF57145.1"/>
    </source>
</evidence>
<gene>
    <name evidence="7" type="ORF">CEE75_03655</name>
    <name evidence="5" type="ORF">CYJ79_07765</name>
    <name evidence="6" type="ORF">ERD32_08530</name>
</gene>
<dbReference type="GO" id="GO:0019217">
    <property type="term" value="P:regulation of fatty acid metabolic process"/>
    <property type="evidence" value="ECO:0007669"/>
    <property type="project" value="InterPro"/>
</dbReference>
<dbReference type="Proteomes" id="UP000289808">
    <property type="component" value="Unassembled WGS sequence"/>
</dbReference>
<keyword evidence="2" id="KW-0238">DNA-binding</keyword>
<sequence length="233" mass="26579">MKFHPINVPTATDLFFVNQLKTAILTGKFNLGDKLPSERVLQEQLQVSRTVINSGLKKLAALHFIEIRPRYGAFVADYRVDGDLQTMNEIINFYGGHYRISLLNSIFEIRKLIENDVVRLDCIEQDEQCLQSAISNMQNLAKATNSKDAAQEIFAYVHSLALASKNYVYPLLINNFKSIYLTLGEWICNEVDVNSISEENLKLIKLIKSGDKNIAIAYNNKLINWSYEILTKQ</sequence>
<dbReference type="Pfam" id="PF07840">
    <property type="entry name" value="FadR_C"/>
    <property type="match status" value="1"/>
</dbReference>
<dbReference type="EMBL" id="PKIW01000037">
    <property type="protein sequence ID" value="PLT10915.1"/>
    <property type="molecule type" value="Genomic_DNA"/>
</dbReference>
<comment type="caution">
    <text evidence="7">The sequence shown here is derived from an EMBL/GenBank/DDBJ whole genome shotgun (WGS) entry which is preliminary data.</text>
</comment>
<keyword evidence="1" id="KW-0805">Transcription regulation</keyword>
<dbReference type="CDD" id="cd07377">
    <property type="entry name" value="WHTH_GntR"/>
    <property type="match status" value="1"/>
</dbReference>
<dbReference type="SUPFAM" id="SSF48008">
    <property type="entry name" value="GntR ligand-binding domain-like"/>
    <property type="match status" value="1"/>
</dbReference>
<dbReference type="InterPro" id="IPR036388">
    <property type="entry name" value="WH-like_DNA-bd_sf"/>
</dbReference>
<dbReference type="Proteomes" id="UP000235119">
    <property type="component" value="Unassembled WGS sequence"/>
</dbReference>
<dbReference type="GO" id="GO:0000062">
    <property type="term" value="F:fatty-acyl-CoA binding"/>
    <property type="evidence" value="ECO:0007669"/>
    <property type="project" value="InterPro"/>
</dbReference>
<evidence type="ECO:0000313" key="10">
    <source>
        <dbReference type="Proteomes" id="UP000295195"/>
    </source>
</evidence>
<keyword evidence="3" id="KW-0804">Transcription</keyword>
<organism evidence="7 10">
    <name type="scientific">Lactobacillus crispatus</name>
    <dbReference type="NCBI Taxonomy" id="47770"/>
    <lineage>
        <taxon>Bacteria</taxon>
        <taxon>Bacillati</taxon>
        <taxon>Bacillota</taxon>
        <taxon>Bacilli</taxon>
        <taxon>Lactobacillales</taxon>
        <taxon>Lactobacillaceae</taxon>
        <taxon>Lactobacillus</taxon>
    </lineage>
</organism>
<evidence type="ECO:0000313" key="8">
    <source>
        <dbReference type="Proteomes" id="UP000235119"/>
    </source>
</evidence>
<name>A0A135ZFG9_9LACO</name>
<protein>
    <submittedName>
        <fullName evidence="6">FadR family transcriptional regulator</fullName>
    </submittedName>
    <submittedName>
        <fullName evidence="7">GntR family transcriptional regulator</fullName>
    </submittedName>
</protein>